<organism evidence="1 2">
    <name type="scientific">Halomonas cibimaris</name>
    <dbReference type="NCBI Taxonomy" id="657012"/>
    <lineage>
        <taxon>Bacteria</taxon>
        <taxon>Pseudomonadati</taxon>
        <taxon>Pseudomonadota</taxon>
        <taxon>Gammaproteobacteria</taxon>
        <taxon>Oceanospirillales</taxon>
        <taxon>Halomonadaceae</taxon>
        <taxon>Halomonas</taxon>
    </lineage>
</organism>
<name>A0ABP7L576_9GAMM</name>
<gene>
    <name evidence="1" type="ORF">GCM10022228_00480</name>
</gene>
<accession>A0ABP7L576</accession>
<dbReference type="EMBL" id="BAAAZT010000005">
    <property type="protein sequence ID" value="GAA3893282.1"/>
    <property type="molecule type" value="Genomic_DNA"/>
</dbReference>
<evidence type="ECO:0008006" key="3">
    <source>
        <dbReference type="Google" id="ProtNLM"/>
    </source>
</evidence>
<comment type="caution">
    <text evidence="1">The sequence shown here is derived from an EMBL/GenBank/DDBJ whole genome shotgun (WGS) entry which is preliminary data.</text>
</comment>
<evidence type="ECO:0000313" key="1">
    <source>
        <dbReference type="EMBL" id="GAA3893282.1"/>
    </source>
</evidence>
<reference evidence="2" key="1">
    <citation type="journal article" date="2019" name="Int. J. Syst. Evol. Microbiol.">
        <title>The Global Catalogue of Microorganisms (GCM) 10K type strain sequencing project: providing services to taxonomists for standard genome sequencing and annotation.</title>
        <authorList>
            <consortium name="The Broad Institute Genomics Platform"/>
            <consortium name="The Broad Institute Genome Sequencing Center for Infectious Disease"/>
            <person name="Wu L."/>
            <person name="Ma J."/>
        </authorList>
    </citation>
    <scope>NUCLEOTIDE SEQUENCE [LARGE SCALE GENOMIC DNA]</scope>
    <source>
        <strain evidence="2">JCM 16914</strain>
    </source>
</reference>
<keyword evidence="2" id="KW-1185">Reference proteome</keyword>
<sequence length="416" mass="47190">MQLFMAANVKRQQALVQAALMLLYRNTSKQEGQRYSLDTRFYLKQYRSESHRFLALQRQTSGKLRALCGLSPDICRASEVARLTKRHDLIVSHSVLEWAPASPMLIGAIRFELQDDWYELPWIVAEHGLDTILKRFNAVDRYDYNGLTLATHHWQATPDCFTLQFQKSFYYNYLATNLLPEFSLPGGLTYRDLLEPGPQLSKLDSALPENHLGISCLLRTCDGALIIPRRSQHTNVFKGQLSPSISGAANNATCRDPDGGYSALAWLVQELTEELPFLATSPDAFPTPLHQYLGGTGFLGMTRELRRCGKPELFFFLQLPIDAAKVRMLWAQHRHPGNEEAALTALQGIDHNENAGLIVIDEEQLFQRITTQVIQSKRRWPNPQQADFHVVLPKEGKDDVLSESLLANLILYRLSQ</sequence>
<evidence type="ECO:0000313" key="2">
    <source>
        <dbReference type="Proteomes" id="UP001500133"/>
    </source>
</evidence>
<protein>
    <recommendedName>
        <fullName evidence="3">Nudix hydrolase domain-containing protein</fullName>
    </recommendedName>
</protein>
<proteinExistence type="predicted"/>
<dbReference type="Proteomes" id="UP001500133">
    <property type="component" value="Unassembled WGS sequence"/>
</dbReference>